<evidence type="ECO:0000313" key="1">
    <source>
        <dbReference type="EMBL" id="MCL6684453.1"/>
    </source>
</evidence>
<gene>
    <name evidence="1" type="ORF">LZ536_11170</name>
</gene>
<accession>A0ABT0RP99</accession>
<proteinExistence type="predicted"/>
<reference evidence="1" key="1">
    <citation type="submission" date="2022-05" db="EMBL/GenBank/DDBJ databases">
        <authorList>
            <person name="Jo J.-H."/>
            <person name="Im W.-T."/>
        </authorList>
    </citation>
    <scope>NUCLEOTIDE SEQUENCE</scope>
    <source>
        <strain evidence="1">SE158</strain>
    </source>
</reference>
<name>A0ABT0RP99_9SPHN</name>
<dbReference type="Proteomes" id="UP001165363">
    <property type="component" value="Unassembled WGS sequence"/>
</dbReference>
<keyword evidence="2" id="KW-1185">Reference proteome</keyword>
<sequence>MGARGERLAAAQQAVASAEAKHDAAMGEWKAADIVEQGAWASEAAVLFARRKVAAGEARLEPDQLRERLVRDLGGCAGREEIGFAVLWAIARSMDGGSTGLLDDCSPIGMSAVELRARAEELWDEGERAKFDLSEARRRLHDIEKEISKRGA</sequence>
<organism evidence="1 2">
    <name type="scientific">Sphingomonas alba</name>
    <dbReference type="NCBI Taxonomy" id="2908208"/>
    <lineage>
        <taxon>Bacteria</taxon>
        <taxon>Pseudomonadati</taxon>
        <taxon>Pseudomonadota</taxon>
        <taxon>Alphaproteobacteria</taxon>
        <taxon>Sphingomonadales</taxon>
        <taxon>Sphingomonadaceae</taxon>
        <taxon>Sphingomonas</taxon>
    </lineage>
</organism>
<evidence type="ECO:0000313" key="2">
    <source>
        <dbReference type="Proteomes" id="UP001165363"/>
    </source>
</evidence>
<comment type="caution">
    <text evidence="1">The sequence shown here is derived from an EMBL/GenBank/DDBJ whole genome shotgun (WGS) entry which is preliminary data.</text>
</comment>
<protein>
    <submittedName>
        <fullName evidence="1">Uncharacterized protein</fullName>
    </submittedName>
</protein>
<dbReference type="RefSeq" id="WP_249848861.1">
    <property type="nucleotide sequence ID" value="NZ_JAMGBD010000002.1"/>
</dbReference>
<dbReference type="EMBL" id="JAMGBD010000002">
    <property type="protein sequence ID" value="MCL6684453.1"/>
    <property type="molecule type" value="Genomic_DNA"/>
</dbReference>